<evidence type="ECO:0000256" key="1">
    <source>
        <dbReference type="SAM" id="MobiDB-lite"/>
    </source>
</evidence>
<proteinExistence type="predicted"/>
<protein>
    <submittedName>
        <fullName evidence="2">Uncharacterized protein</fullName>
    </submittedName>
</protein>
<organism evidence="2">
    <name type="scientific">Dulem virus 35</name>
    <dbReference type="NCBI Taxonomy" id="3145753"/>
    <lineage>
        <taxon>Viruses</taxon>
        <taxon>Duplodnaviria</taxon>
        <taxon>Heunggongvirae</taxon>
        <taxon>Uroviricota</taxon>
        <taxon>Caudoviricetes</taxon>
    </lineage>
</organism>
<reference evidence="2" key="1">
    <citation type="submission" date="2024-03" db="EMBL/GenBank/DDBJ databases">
        <title>Diverse circular DNA viruses in blood, oral, and fecal samples of captive lemurs.</title>
        <authorList>
            <person name="Paietta E.N."/>
            <person name="Kraberger S."/>
            <person name="Lund M.C."/>
            <person name="Custer J.M."/>
            <person name="Vargas K.M."/>
            <person name="Ehmke E.E."/>
            <person name="Yoder A.D."/>
            <person name="Varsani A."/>
        </authorList>
    </citation>
    <scope>NUCLEOTIDE SEQUENCE</scope>
    <source>
        <strain evidence="2">Duke_24FS_4</strain>
    </source>
</reference>
<dbReference type="EMBL" id="PP511522">
    <property type="protein sequence ID" value="XCD05116.1"/>
    <property type="molecule type" value="Genomic_DNA"/>
</dbReference>
<sequence length="76" mass="8643">MSNPIFNALGGGNMPQGNSPMNMMQQFQRFMKEMKGKNPTDEINKLLQSGKVNQQQLNQAQQMAQQMQGMFKGFMK</sequence>
<name>A0AAU8B0B2_9CAUD</name>
<feature type="region of interest" description="Disordered" evidence="1">
    <location>
        <begin position="1"/>
        <end position="21"/>
    </location>
</feature>
<accession>A0AAU8B0B2</accession>
<evidence type="ECO:0000313" key="2">
    <source>
        <dbReference type="EMBL" id="XCD05116.1"/>
    </source>
</evidence>